<proteinExistence type="inferred from homology"/>
<sequence length="249" mass="25499">MTDFKGLTAVVTGGGTGIGRATALLLAEQGANVLVAGRRKEPLAALADLRIGIHTEVADVTDGRAAERVVAAALDRWDRIDVLVNNAGAFVSAPLASVTGAQIDQLFRANVLGPTLMARAALPALVVRGGAIVNVSSTYAQKAAPRAGHYAAAKAALESLTRSWALELAPQRIRVNAVAPGPTETGLLAASGVPAEMIETIKQREIASIPLGRRGEPADVAHWIAALCAPAAGWMTGQVVGVDGGLSVR</sequence>
<dbReference type="PRINTS" id="PR00080">
    <property type="entry name" value="SDRFAMILY"/>
</dbReference>
<dbReference type="InterPro" id="IPR020904">
    <property type="entry name" value="Sc_DH/Rdtase_CS"/>
</dbReference>
<dbReference type="FunFam" id="3.40.50.720:FF:000084">
    <property type="entry name" value="Short-chain dehydrogenase reductase"/>
    <property type="match status" value="1"/>
</dbReference>
<evidence type="ECO:0000313" key="4">
    <source>
        <dbReference type="EMBL" id="SHN47304.1"/>
    </source>
</evidence>
<dbReference type="STRING" id="134849.SAMN05443668_12242"/>
<evidence type="ECO:0000256" key="2">
    <source>
        <dbReference type="ARBA" id="ARBA00023002"/>
    </source>
</evidence>
<dbReference type="InterPro" id="IPR036291">
    <property type="entry name" value="NAD(P)-bd_dom_sf"/>
</dbReference>
<accession>A0A1M7RM18</accession>
<organism evidence="4 5">
    <name type="scientific">Cryptosporangium aurantiacum</name>
    <dbReference type="NCBI Taxonomy" id="134849"/>
    <lineage>
        <taxon>Bacteria</taxon>
        <taxon>Bacillati</taxon>
        <taxon>Actinomycetota</taxon>
        <taxon>Actinomycetes</taxon>
        <taxon>Cryptosporangiales</taxon>
        <taxon>Cryptosporangiaceae</taxon>
        <taxon>Cryptosporangium</taxon>
    </lineage>
</organism>
<dbReference type="SMART" id="SM00822">
    <property type="entry name" value="PKS_KR"/>
    <property type="match status" value="1"/>
</dbReference>
<feature type="domain" description="Ketoreductase" evidence="3">
    <location>
        <begin position="7"/>
        <end position="197"/>
    </location>
</feature>
<comment type="similarity">
    <text evidence="1">Belongs to the short-chain dehydrogenases/reductases (SDR) family.</text>
</comment>
<dbReference type="SUPFAM" id="SSF51735">
    <property type="entry name" value="NAD(P)-binding Rossmann-fold domains"/>
    <property type="match status" value="1"/>
</dbReference>
<evidence type="ECO:0000256" key="1">
    <source>
        <dbReference type="ARBA" id="ARBA00006484"/>
    </source>
</evidence>
<dbReference type="InterPro" id="IPR002347">
    <property type="entry name" value="SDR_fam"/>
</dbReference>
<name>A0A1M7RM18_9ACTN</name>
<dbReference type="RefSeq" id="WP_073265031.1">
    <property type="nucleotide sequence ID" value="NZ_FRCS01000022.1"/>
</dbReference>
<dbReference type="AlphaFoldDB" id="A0A1M7RM18"/>
<evidence type="ECO:0000259" key="3">
    <source>
        <dbReference type="SMART" id="SM00822"/>
    </source>
</evidence>
<reference evidence="4 5" key="1">
    <citation type="submission" date="2016-11" db="EMBL/GenBank/DDBJ databases">
        <authorList>
            <person name="Jaros S."/>
            <person name="Januszkiewicz K."/>
            <person name="Wedrychowicz H."/>
        </authorList>
    </citation>
    <scope>NUCLEOTIDE SEQUENCE [LARGE SCALE GENOMIC DNA]</scope>
    <source>
        <strain evidence="4 5">DSM 46144</strain>
    </source>
</reference>
<protein>
    <submittedName>
        <fullName evidence="4">NAD(P)-dependent dehydrogenase, short-chain alcohol dehydrogenase family</fullName>
    </submittedName>
</protein>
<dbReference type="Pfam" id="PF13561">
    <property type="entry name" value="adh_short_C2"/>
    <property type="match status" value="1"/>
</dbReference>
<evidence type="ECO:0000313" key="5">
    <source>
        <dbReference type="Proteomes" id="UP000184440"/>
    </source>
</evidence>
<dbReference type="OrthoDB" id="517007at2"/>
<dbReference type="PROSITE" id="PS00061">
    <property type="entry name" value="ADH_SHORT"/>
    <property type="match status" value="1"/>
</dbReference>
<dbReference type="CDD" id="cd05233">
    <property type="entry name" value="SDR_c"/>
    <property type="match status" value="1"/>
</dbReference>
<dbReference type="EMBL" id="FRCS01000022">
    <property type="protein sequence ID" value="SHN47304.1"/>
    <property type="molecule type" value="Genomic_DNA"/>
</dbReference>
<dbReference type="Gene3D" id="3.40.50.720">
    <property type="entry name" value="NAD(P)-binding Rossmann-like Domain"/>
    <property type="match status" value="1"/>
</dbReference>
<keyword evidence="5" id="KW-1185">Reference proteome</keyword>
<dbReference type="InterPro" id="IPR057326">
    <property type="entry name" value="KR_dom"/>
</dbReference>
<dbReference type="GO" id="GO:0016491">
    <property type="term" value="F:oxidoreductase activity"/>
    <property type="evidence" value="ECO:0007669"/>
    <property type="project" value="UniProtKB-KW"/>
</dbReference>
<dbReference type="PRINTS" id="PR00081">
    <property type="entry name" value="GDHRDH"/>
</dbReference>
<dbReference type="PANTHER" id="PTHR43975">
    <property type="entry name" value="ZGC:101858"/>
    <property type="match status" value="1"/>
</dbReference>
<keyword evidence="2" id="KW-0560">Oxidoreductase</keyword>
<gene>
    <name evidence="4" type="ORF">SAMN05443668_12242</name>
</gene>
<dbReference type="Proteomes" id="UP000184440">
    <property type="component" value="Unassembled WGS sequence"/>
</dbReference>
<dbReference type="PANTHER" id="PTHR43975:SF2">
    <property type="entry name" value="EG:BACR7A4.14 PROTEIN-RELATED"/>
    <property type="match status" value="1"/>
</dbReference>